<proteinExistence type="predicted"/>
<dbReference type="Proteomes" id="UP001472677">
    <property type="component" value="Unassembled WGS sequence"/>
</dbReference>
<sequence length="247" mass="25634">MVVADRRRKSWGKGASSSGPGKSVELSRGSRFVVLVDVEGDVHGDEGMMVGSDMVNSGASLPVSNSKAIGLDSSTTGPVPTKVITKNSLYVTSNLGKKSKVLGVLAPSVPAVYVVTLVDIVEAEVVEHLVGTGSGSHTTISINEPGYEGQGRSGGKVVKSHGSLSKAANENAKWGFKVRKPTEMRNPMRLVLSEWVANMSMNLVPPEGGGQPSIEGHDGDGMSNLGDKVLEAIVGERMVGPPTSTGL</sequence>
<gene>
    <name evidence="2" type="ORF">V6N12_024094</name>
</gene>
<organism evidence="2 3">
    <name type="scientific">Hibiscus sabdariffa</name>
    <name type="common">roselle</name>
    <dbReference type="NCBI Taxonomy" id="183260"/>
    <lineage>
        <taxon>Eukaryota</taxon>
        <taxon>Viridiplantae</taxon>
        <taxon>Streptophyta</taxon>
        <taxon>Embryophyta</taxon>
        <taxon>Tracheophyta</taxon>
        <taxon>Spermatophyta</taxon>
        <taxon>Magnoliopsida</taxon>
        <taxon>eudicotyledons</taxon>
        <taxon>Gunneridae</taxon>
        <taxon>Pentapetalae</taxon>
        <taxon>rosids</taxon>
        <taxon>malvids</taxon>
        <taxon>Malvales</taxon>
        <taxon>Malvaceae</taxon>
        <taxon>Malvoideae</taxon>
        <taxon>Hibiscus</taxon>
    </lineage>
</organism>
<accession>A0ABR2G016</accession>
<feature type="region of interest" description="Disordered" evidence="1">
    <location>
        <begin position="1"/>
        <end position="25"/>
    </location>
</feature>
<feature type="compositionally biased region" description="Low complexity" evidence="1">
    <location>
        <begin position="12"/>
        <end position="23"/>
    </location>
</feature>
<comment type="caution">
    <text evidence="2">The sequence shown here is derived from an EMBL/GenBank/DDBJ whole genome shotgun (WGS) entry which is preliminary data.</text>
</comment>
<reference evidence="2 3" key="1">
    <citation type="journal article" date="2024" name="G3 (Bethesda)">
        <title>Genome assembly of Hibiscus sabdariffa L. provides insights into metabolisms of medicinal natural products.</title>
        <authorList>
            <person name="Kim T."/>
        </authorList>
    </citation>
    <scope>NUCLEOTIDE SEQUENCE [LARGE SCALE GENOMIC DNA]</scope>
    <source>
        <strain evidence="2">TK-2024</strain>
        <tissue evidence="2">Old leaves</tissue>
    </source>
</reference>
<feature type="compositionally biased region" description="Basic residues" evidence="1">
    <location>
        <begin position="1"/>
        <end position="11"/>
    </location>
</feature>
<dbReference type="EMBL" id="JBBPBM010000004">
    <property type="protein sequence ID" value="KAK8589703.1"/>
    <property type="molecule type" value="Genomic_DNA"/>
</dbReference>
<protein>
    <submittedName>
        <fullName evidence="2">Uncharacterized protein</fullName>
    </submittedName>
</protein>
<feature type="region of interest" description="Disordered" evidence="1">
    <location>
        <begin position="140"/>
        <end position="164"/>
    </location>
</feature>
<name>A0ABR2G016_9ROSI</name>
<evidence type="ECO:0000313" key="3">
    <source>
        <dbReference type="Proteomes" id="UP001472677"/>
    </source>
</evidence>
<evidence type="ECO:0000256" key="1">
    <source>
        <dbReference type="SAM" id="MobiDB-lite"/>
    </source>
</evidence>
<keyword evidence="3" id="KW-1185">Reference proteome</keyword>
<evidence type="ECO:0000313" key="2">
    <source>
        <dbReference type="EMBL" id="KAK8589703.1"/>
    </source>
</evidence>